<dbReference type="Gene3D" id="3.40.50.300">
    <property type="entry name" value="P-loop containing nucleotide triphosphate hydrolases"/>
    <property type="match status" value="1"/>
</dbReference>
<dbReference type="Pfam" id="PF00931">
    <property type="entry name" value="NB-ARC"/>
    <property type="match status" value="1"/>
</dbReference>
<dbReference type="FunFam" id="3.80.10.10:FF:000386">
    <property type="entry name" value="Disease resistance protein RPS4"/>
    <property type="match status" value="1"/>
</dbReference>
<dbReference type="InterPro" id="IPR027417">
    <property type="entry name" value="P-loop_NTPase"/>
</dbReference>
<dbReference type="STRING" id="81972.D7MKA6"/>
<dbReference type="Gramene" id="fgenesh1_pg.C_scaffold_8000304">
    <property type="protein sequence ID" value="fgenesh1_pg.C_scaffold_8000304"/>
    <property type="gene ID" value="fgenesh1_pg.C_scaffold_8000304"/>
</dbReference>
<evidence type="ECO:0000259" key="5">
    <source>
        <dbReference type="Pfam" id="PF23282"/>
    </source>
</evidence>
<evidence type="ECO:0000313" key="7">
    <source>
        <dbReference type="Proteomes" id="UP000008694"/>
    </source>
</evidence>
<dbReference type="Pfam" id="PF23282">
    <property type="entry name" value="WHD_ROQ1"/>
    <property type="match status" value="1"/>
</dbReference>
<dbReference type="eggNOG" id="ENOG502SI7S">
    <property type="taxonomic scope" value="Eukaryota"/>
</dbReference>
<dbReference type="HOGENOM" id="CLU_001561_0_3_1"/>
<proteinExistence type="predicted"/>
<dbReference type="Gene3D" id="3.80.10.10">
    <property type="entry name" value="Ribonuclease Inhibitor"/>
    <property type="match status" value="2"/>
</dbReference>
<feature type="domain" description="NB-ARC" evidence="4">
    <location>
        <begin position="57"/>
        <end position="233"/>
    </location>
</feature>
<feature type="region of interest" description="Disordered" evidence="3">
    <location>
        <begin position="27"/>
        <end position="58"/>
    </location>
</feature>
<sequence length="991" mass="112922">MLHMSIERPFMLDIVKNVKFALTKELTQREENPELEGEKSDAKEGVNKDPNRTEPGEQRLKQLGEKLDVECNDNETRIVAVVGMGGIGKTFLAKKLLEKLKRKIGSHVFIESVRETSKAHGFDKLKLQKTLVDGLLPNEDIICDNENPLEVWKDHLLKKKVAVVLDDVHGKEQVNALLGNCDWIKKGSRIIITTRDKSLLKGVEMVSDIYEVPGFNDSDSLELFSTYAFDDKSCKFMELSRKFVDYTGGNPLALKALGEELLGKDKGHWEARLVTLTQRSNEKIRKELILSYDELNEHQKDVFLDIACFFRSQDENYIKTLLHCSFDAESGEAGKEVRELSDKFLIRISEDRVEMNDLIYTLGRELAISCVETIAGKYRLLPSNREEFINALKNKEERDKIRGIFLDMSKMEEIPLDYKAFVGMSNLRYLKVYNSHCPRQCEADSKLNLPDGLEFPICNVRYFHWLKFPVEELPCDLDPKNLIDLKLHYSQIRQVWTSDKATPRLKWVDLSHSSKLSSLLGLSKAPNLLRLNLEGCTSLEELSGEILQNMKNLILLNLRGCTGLVSLPKISLCSLKILILSGCSKFQKFQVISENLETLYLNGTAIDRLPPSVGNLQRLILLDLKDCKNLETLSDCTNLGNMRSLQELKLSGCSKLKSFPKNIENLRNLLLEGTAITKMPQNINGMSLLRRLCLSRSDEIYTLQFNTNELYHLKWLELMYCKNLTSLLGLPPNLQFLYAHGCTSLKTVSSPLALLISTEQIHSTFIFTNCHELEQVSKNDIMSSIQNTRHPTSYDQYNRELPRHWYEGRVNGLALCVAVSFNNYKDQNNGLQVKCTFEFTDHANVSLSQISFFVGGWTKIPEDELSKIDSDHVFIGYNNWFYIKCEEDRHKNGCVPTNVSLRFEVTDGASKVKECKVMKCGFSLIYESEGSEKVSRDATFDANSKIEESKLSETKSYKTAEYDADFYGEGAQGLETFDKLTLLNPLISEVH</sequence>
<feature type="domain" description="Disease resistance protein Roq1-like winged-helix" evidence="5">
    <location>
        <begin position="296"/>
        <end position="366"/>
    </location>
</feature>
<dbReference type="InterPro" id="IPR058192">
    <property type="entry name" value="WHD_ROQ1-like"/>
</dbReference>
<dbReference type="InterPro" id="IPR044974">
    <property type="entry name" value="Disease_R_plants"/>
</dbReference>
<dbReference type="AlphaFoldDB" id="D7MKA6"/>
<name>D7MKA6_ARALL</name>
<keyword evidence="1" id="KW-0433">Leucine-rich repeat</keyword>
<evidence type="ECO:0000313" key="6">
    <source>
        <dbReference type="EMBL" id="EFH39771.1"/>
    </source>
</evidence>
<dbReference type="EMBL" id="GL348720">
    <property type="protein sequence ID" value="EFH39771.1"/>
    <property type="molecule type" value="Genomic_DNA"/>
</dbReference>
<reference evidence="7" key="1">
    <citation type="journal article" date="2011" name="Nat. Genet.">
        <title>The Arabidopsis lyrata genome sequence and the basis of rapid genome size change.</title>
        <authorList>
            <person name="Hu T.T."/>
            <person name="Pattyn P."/>
            <person name="Bakker E.G."/>
            <person name="Cao J."/>
            <person name="Cheng J.-F."/>
            <person name="Clark R.M."/>
            <person name="Fahlgren N."/>
            <person name="Fawcett J.A."/>
            <person name="Grimwood J."/>
            <person name="Gundlach H."/>
            <person name="Haberer G."/>
            <person name="Hollister J.D."/>
            <person name="Ossowski S."/>
            <person name="Ottilar R.P."/>
            <person name="Salamov A.A."/>
            <person name="Schneeberger K."/>
            <person name="Spannagl M."/>
            <person name="Wang X."/>
            <person name="Yang L."/>
            <person name="Nasrallah M.E."/>
            <person name="Bergelson J."/>
            <person name="Carrington J.C."/>
            <person name="Gaut B.S."/>
            <person name="Schmutz J."/>
            <person name="Mayer K.F.X."/>
            <person name="Van de Peer Y."/>
            <person name="Grigoriev I.V."/>
            <person name="Nordborg M."/>
            <person name="Weigel D."/>
            <person name="Guo Y.-L."/>
        </authorList>
    </citation>
    <scope>NUCLEOTIDE SEQUENCE [LARGE SCALE GENOMIC DNA]</scope>
    <source>
        <strain evidence="7">cv. MN47</strain>
    </source>
</reference>
<protein>
    <submittedName>
        <fullName evidence="6">Uncharacterized protein</fullName>
    </submittedName>
</protein>
<dbReference type="InterPro" id="IPR032675">
    <property type="entry name" value="LRR_dom_sf"/>
</dbReference>
<dbReference type="SUPFAM" id="SSF52540">
    <property type="entry name" value="P-loop containing nucleoside triphosphate hydrolases"/>
    <property type="match status" value="1"/>
</dbReference>
<gene>
    <name evidence="6" type="ORF">ARALYDRAFT_356517</name>
</gene>
<dbReference type="Proteomes" id="UP000008694">
    <property type="component" value="Unassembled WGS sequence"/>
</dbReference>
<dbReference type="Gene3D" id="1.10.8.430">
    <property type="entry name" value="Helical domain of apoptotic protease-activating factors"/>
    <property type="match status" value="1"/>
</dbReference>
<evidence type="ECO:0000256" key="3">
    <source>
        <dbReference type="SAM" id="MobiDB-lite"/>
    </source>
</evidence>
<keyword evidence="7" id="KW-1185">Reference proteome</keyword>
<evidence type="ECO:0000259" key="4">
    <source>
        <dbReference type="Pfam" id="PF00931"/>
    </source>
</evidence>
<dbReference type="PANTHER" id="PTHR11017">
    <property type="entry name" value="LEUCINE-RICH REPEAT-CONTAINING PROTEIN"/>
    <property type="match status" value="1"/>
</dbReference>
<dbReference type="GO" id="GO:0043531">
    <property type="term" value="F:ADP binding"/>
    <property type="evidence" value="ECO:0007669"/>
    <property type="project" value="InterPro"/>
</dbReference>
<evidence type="ECO:0000256" key="1">
    <source>
        <dbReference type="ARBA" id="ARBA00022614"/>
    </source>
</evidence>
<dbReference type="GO" id="GO:0006952">
    <property type="term" value="P:defense response"/>
    <property type="evidence" value="ECO:0007669"/>
    <property type="project" value="InterPro"/>
</dbReference>
<dbReference type="InterPro" id="IPR042197">
    <property type="entry name" value="Apaf_helical"/>
</dbReference>
<keyword evidence="2" id="KW-0677">Repeat</keyword>
<dbReference type="PRINTS" id="PR00364">
    <property type="entry name" value="DISEASERSIST"/>
</dbReference>
<evidence type="ECO:0000256" key="2">
    <source>
        <dbReference type="ARBA" id="ARBA00022737"/>
    </source>
</evidence>
<organism evidence="7">
    <name type="scientific">Arabidopsis lyrata subsp. lyrata</name>
    <name type="common">Lyre-leaved rock-cress</name>
    <dbReference type="NCBI Taxonomy" id="81972"/>
    <lineage>
        <taxon>Eukaryota</taxon>
        <taxon>Viridiplantae</taxon>
        <taxon>Streptophyta</taxon>
        <taxon>Embryophyta</taxon>
        <taxon>Tracheophyta</taxon>
        <taxon>Spermatophyta</taxon>
        <taxon>Magnoliopsida</taxon>
        <taxon>eudicotyledons</taxon>
        <taxon>Gunneridae</taxon>
        <taxon>Pentapetalae</taxon>
        <taxon>rosids</taxon>
        <taxon>malvids</taxon>
        <taxon>Brassicales</taxon>
        <taxon>Brassicaceae</taxon>
        <taxon>Camelineae</taxon>
        <taxon>Arabidopsis</taxon>
    </lineage>
</organism>
<dbReference type="SUPFAM" id="SSF52058">
    <property type="entry name" value="L domain-like"/>
    <property type="match status" value="1"/>
</dbReference>
<dbReference type="InterPro" id="IPR002182">
    <property type="entry name" value="NB-ARC"/>
</dbReference>
<accession>D7MKA6</accession>
<dbReference type="PANTHER" id="PTHR11017:SF264">
    <property type="entry name" value="ADP-RIBOSYL CYCLASE_CYCLIC ADP-RIBOSE HYDROLASE"/>
    <property type="match status" value="1"/>
</dbReference>